<dbReference type="Proteomes" id="UP000011755">
    <property type="component" value="Unassembled WGS sequence"/>
</dbReference>
<evidence type="ECO:0000256" key="5">
    <source>
        <dbReference type="ARBA" id="ARBA00023242"/>
    </source>
</evidence>
<keyword evidence="2 6" id="KW-0853">WD repeat</keyword>
<keyword evidence="9" id="KW-0808">Transferase</keyword>
<dbReference type="GO" id="GO:0006325">
    <property type="term" value="P:chromatin organization"/>
    <property type="evidence" value="ECO:0007669"/>
    <property type="project" value="UniProtKB-KW"/>
</dbReference>
<dbReference type="InterPro" id="IPR036322">
    <property type="entry name" value="WD40_repeat_dom_sf"/>
</dbReference>
<reference evidence="9 10" key="1">
    <citation type="submission" date="2013-02" db="EMBL/GenBank/DDBJ databases">
        <authorList>
            <person name="Hannick L."/>
            <person name="Zafar N."/>
            <person name="Lorenzi H."/>
            <person name="Ali I.A."/>
            <person name="Petri W.P."/>
            <person name="Caler E."/>
        </authorList>
    </citation>
    <scope>NUCLEOTIDE SEQUENCE [LARGE SCALE GENOMIC DNA]</scope>
    <source>
        <strain evidence="9 10">KU27</strain>
    </source>
</reference>
<evidence type="ECO:0000259" key="8">
    <source>
        <dbReference type="Pfam" id="PF12265"/>
    </source>
</evidence>
<name>M2Q046_ENTHI</name>
<organism evidence="9 10">
    <name type="scientific">Entamoeba histolytica KU27</name>
    <dbReference type="NCBI Taxonomy" id="885311"/>
    <lineage>
        <taxon>Eukaryota</taxon>
        <taxon>Amoebozoa</taxon>
        <taxon>Evosea</taxon>
        <taxon>Archamoebae</taxon>
        <taxon>Mastigamoebida</taxon>
        <taxon>Entamoebidae</taxon>
        <taxon>Entamoeba</taxon>
    </lineage>
</organism>
<keyword evidence="3" id="KW-0677">Repeat</keyword>
<dbReference type="InterPro" id="IPR050459">
    <property type="entry name" value="WD_repeat_RBAP46/RBAP48/MSI1"/>
</dbReference>
<dbReference type="SMART" id="SM00320">
    <property type="entry name" value="WD40"/>
    <property type="match status" value="5"/>
</dbReference>
<proteinExistence type="predicted"/>
<dbReference type="EMBL" id="KB445478">
    <property type="protein sequence ID" value="EMD42599.1"/>
    <property type="molecule type" value="Genomic_DNA"/>
</dbReference>
<feature type="domain" description="Histone-binding protein RBBP4-like N-terminal" evidence="8">
    <location>
        <begin position="101"/>
        <end position="153"/>
    </location>
</feature>
<dbReference type="GO" id="GO:0005634">
    <property type="term" value="C:nucleus"/>
    <property type="evidence" value="ECO:0007669"/>
    <property type="project" value="UniProtKB-SubCell"/>
</dbReference>
<dbReference type="PROSITE" id="PS50082">
    <property type="entry name" value="WD_REPEATS_2"/>
    <property type="match status" value="1"/>
</dbReference>
<dbReference type="AlphaFoldDB" id="M2Q046"/>
<dbReference type="OrthoDB" id="427795at2759"/>
<dbReference type="InterPro" id="IPR001680">
    <property type="entry name" value="WD40_rpt"/>
</dbReference>
<evidence type="ECO:0000313" key="10">
    <source>
        <dbReference type="Proteomes" id="UP000011755"/>
    </source>
</evidence>
<evidence type="ECO:0000256" key="7">
    <source>
        <dbReference type="SAM" id="Coils"/>
    </source>
</evidence>
<keyword evidence="7" id="KW-0175">Coiled coil</keyword>
<dbReference type="PANTHER" id="PTHR22850">
    <property type="entry name" value="WD40 REPEAT FAMILY"/>
    <property type="match status" value="1"/>
</dbReference>
<evidence type="ECO:0000256" key="4">
    <source>
        <dbReference type="ARBA" id="ARBA00022853"/>
    </source>
</evidence>
<evidence type="ECO:0000313" key="9">
    <source>
        <dbReference type="EMBL" id="EMD42599.1"/>
    </source>
</evidence>
<keyword evidence="4" id="KW-0156">Chromatin regulator</keyword>
<gene>
    <name evidence="9" type="ORF">EHI5A_062350</name>
</gene>
<sequence>MDDTNATKRKRLQPVSLGNDLNINTNGCSIETQQQQPSTSKSFQQIIEEVANDTKQHLKQFVEEKEEKKEMKELMEGDIDNNKMEEEDVNIQQKAAKIAREYETWKSNAIYLYSFLTTYETSFPYSTTFDWGNIVDRNNNVAKQEFVYGTNGENAFVIKAFTSIPLGTVKPSPFVDGMVGEFDCDDRIDEIALVSHSGDVRRIRTMPQDKNVCVTTSSDGNCYIYNFNETNPQPCKRTAGGGFGICWSNLLLGTFTVCEEGNLHIFNTEVPEGISIKNIHDSINDVCWNSQSEIMLSVGEDGRALITDYRTLKTEIEFKETHEGDANACSFDPNYSTLFITGGGIDGFVRFWDMRKPNQELCHLFGPQDGINCCCLSTINKGFVCTASKDHMVRIYDMSKVGEDQTSNDADDGGSEFLFGHSGHLNEVFDALWNPEIPYVIGTSGDGRDIQFWKPMESLMKEDRTILKPQFLKL</sequence>
<evidence type="ECO:0000256" key="3">
    <source>
        <dbReference type="ARBA" id="ARBA00022737"/>
    </source>
</evidence>
<dbReference type="InterPro" id="IPR019775">
    <property type="entry name" value="WD40_repeat_CS"/>
</dbReference>
<dbReference type="GO" id="GO:0016740">
    <property type="term" value="F:transferase activity"/>
    <property type="evidence" value="ECO:0007669"/>
    <property type="project" value="UniProtKB-KW"/>
</dbReference>
<dbReference type="VEuPathDB" id="AmoebaDB:EHI5A_062350"/>
<accession>M2Q046</accession>
<feature type="coiled-coil region" evidence="7">
    <location>
        <begin position="51"/>
        <end position="78"/>
    </location>
</feature>
<dbReference type="InterPro" id="IPR022052">
    <property type="entry name" value="Histone-bd_RBBP4-like_N"/>
</dbReference>
<keyword evidence="5" id="KW-0539">Nucleus</keyword>
<dbReference type="PROSITE" id="PS00678">
    <property type="entry name" value="WD_REPEATS_1"/>
    <property type="match status" value="1"/>
</dbReference>
<evidence type="ECO:0000256" key="6">
    <source>
        <dbReference type="PROSITE-ProRule" id="PRU00221"/>
    </source>
</evidence>
<protein>
    <submittedName>
        <fullName evidence="9">Histone acetyltransferase type B subunit, putative</fullName>
    </submittedName>
</protein>
<comment type="subcellular location">
    <subcellularLocation>
        <location evidence="1">Nucleus</location>
    </subcellularLocation>
</comment>
<dbReference type="Pfam" id="PF12265">
    <property type="entry name" value="CAF1C_H4-bd"/>
    <property type="match status" value="1"/>
</dbReference>
<feature type="repeat" description="WD" evidence="6">
    <location>
        <begin position="319"/>
        <end position="355"/>
    </location>
</feature>
<evidence type="ECO:0000256" key="2">
    <source>
        <dbReference type="ARBA" id="ARBA00022574"/>
    </source>
</evidence>
<evidence type="ECO:0000256" key="1">
    <source>
        <dbReference type="ARBA" id="ARBA00004123"/>
    </source>
</evidence>
<dbReference type="SUPFAM" id="SSF50978">
    <property type="entry name" value="WD40 repeat-like"/>
    <property type="match status" value="1"/>
</dbReference>
<dbReference type="Gene3D" id="2.130.10.10">
    <property type="entry name" value="YVTN repeat-like/Quinoprotein amine dehydrogenase"/>
    <property type="match status" value="1"/>
</dbReference>
<dbReference type="Pfam" id="PF00400">
    <property type="entry name" value="WD40"/>
    <property type="match status" value="2"/>
</dbReference>
<dbReference type="InterPro" id="IPR015943">
    <property type="entry name" value="WD40/YVTN_repeat-like_dom_sf"/>
</dbReference>